<evidence type="ECO:0000313" key="3">
    <source>
        <dbReference type="EMBL" id="GBP16373.1"/>
    </source>
</evidence>
<comment type="caution">
    <text evidence="3">The sequence shown here is derived from an EMBL/GenBank/DDBJ whole genome shotgun (WGS) entry which is preliminary data.</text>
</comment>
<proteinExistence type="predicted"/>
<evidence type="ECO:0000313" key="4">
    <source>
        <dbReference type="Proteomes" id="UP000299102"/>
    </source>
</evidence>
<dbReference type="EMBL" id="BGZK01000079">
    <property type="protein sequence ID" value="GBP16373.1"/>
    <property type="molecule type" value="Genomic_DNA"/>
</dbReference>
<gene>
    <name evidence="3" type="ORF">EVAR_9960_1</name>
</gene>
<dbReference type="AlphaFoldDB" id="A0A4C1TQV9"/>
<evidence type="ECO:0000256" key="1">
    <source>
        <dbReference type="SAM" id="MobiDB-lite"/>
    </source>
</evidence>
<organism evidence="3 4">
    <name type="scientific">Eumeta variegata</name>
    <name type="common">Bagworm moth</name>
    <name type="synonym">Eumeta japonica</name>
    <dbReference type="NCBI Taxonomy" id="151549"/>
    <lineage>
        <taxon>Eukaryota</taxon>
        <taxon>Metazoa</taxon>
        <taxon>Ecdysozoa</taxon>
        <taxon>Arthropoda</taxon>
        <taxon>Hexapoda</taxon>
        <taxon>Insecta</taxon>
        <taxon>Pterygota</taxon>
        <taxon>Neoptera</taxon>
        <taxon>Endopterygota</taxon>
        <taxon>Lepidoptera</taxon>
        <taxon>Glossata</taxon>
        <taxon>Ditrysia</taxon>
        <taxon>Tineoidea</taxon>
        <taxon>Psychidae</taxon>
        <taxon>Oiketicinae</taxon>
        <taxon>Eumeta</taxon>
    </lineage>
</organism>
<keyword evidence="4" id="KW-1185">Reference proteome</keyword>
<reference evidence="3 4" key="1">
    <citation type="journal article" date="2019" name="Commun. Biol.">
        <title>The bagworm genome reveals a unique fibroin gene that provides high tensile strength.</title>
        <authorList>
            <person name="Kono N."/>
            <person name="Nakamura H."/>
            <person name="Ohtoshi R."/>
            <person name="Tomita M."/>
            <person name="Numata K."/>
            <person name="Arakawa K."/>
        </authorList>
    </citation>
    <scope>NUCLEOTIDE SEQUENCE [LARGE SCALE GENOMIC DNA]</scope>
</reference>
<evidence type="ECO:0000256" key="2">
    <source>
        <dbReference type="SAM" id="SignalP"/>
    </source>
</evidence>
<feature type="signal peptide" evidence="2">
    <location>
        <begin position="1"/>
        <end position="21"/>
    </location>
</feature>
<dbReference type="Proteomes" id="UP000299102">
    <property type="component" value="Unassembled WGS sequence"/>
</dbReference>
<keyword evidence="2" id="KW-0732">Signal</keyword>
<feature type="region of interest" description="Disordered" evidence="1">
    <location>
        <begin position="127"/>
        <end position="149"/>
    </location>
</feature>
<accession>A0A4C1TQV9</accession>
<protein>
    <submittedName>
        <fullName evidence="3">Uncharacterized protein</fullName>
    </submittedName>
</protein>
<feature type="chain" id="PRO_5020037431" evidence="2">
    <location>
        <begin position="22"/>
        <end position="192"/>
    </location>
</feature>
<name>A0A4C1TQV9_EUMVA</name>
<sequence>MGISGWTSFRAVLFIHGFVFALSMRDEIRKALPKALAKSGFLLVLLERKLPSERVGFVVDEQIQGSAVGSMLRVITCCRQVSSYGFPSFCILRITSAHRRARAAIAAAAPPFLIFRAFYDSVVCGRRSSSSSASPRCPRARPASAPARDAGAARAEGAFLVLSHSRFRSTARALPPPPCVRPTLGNEGFVST</sequence>